<name>A0A6J6RXD4_9ZZZZ</name>
<dbReference type="EMBL" id="CAEZYK010000058">
    <property type="protein sequence ID" value="CAB4726988.1"/>
    <property type="molecule type" value="Genomic_DNA"/>
</dbReference>
<gene>
    <name evidence="2" type="ORF">UFOPK2683_01041</name>
    <name evidence="3" type="ORF">UFOPK3897_00598</name>
</gene>
<accession>A0A6J6RXD4</accession>
<evidence type="ECO:0000256" key="1">
    <source>
        <dbReference type="SAM" id="MobiDB-lite"/>
    </source>
</evidence>
<organism evidence="2">
    <name type="scientific">freshwater metagenome</name>
    <dbReference type="NCBI Taxonomy" id="449393"/>
    <lineage>
        <taxon>unclassified sequences</taxon>
        <taxon>metagenomes</taxon>
        <taxon>ecological metagenomes</taxon>
    </lineage>
</organism>
<evidence type="ECO:0000313" key="2">
    <source>
        <dbReference type="EMBL" id="CAB4726988.1"/>
    </source>
</evidence>
<protein>
    <submittedName>
        <fullName evidence="2">Unannotated protein</fullName>
    </submittedName>
</protein>
<evidence type="ECO:0000313" key="3">
    <source>
        <dbReference type="EMBL" id="CAB4972961.1"/>
    </source>
</evidence>
<dbReference type="EMBL" id="CAFBOF010000007">
    <property type="protein sequence ID" value="CAB4972961.1"/>
    <property type="molecule type" value="Genomic_DNA"/>
</dbReference>
<feature type="region of interest" description="Disordered" evidence="1">
    <location>
        <begin position="120"/>
        <end position="148"/>
    </location>
</feature>
<dbReference type="AlphaFoldDB" id="A0A6J6RXD4"/>
<proteinExistence type="predicted"/>
<sequence length="205" mass="21996">MNQIEDETSQEITDSDLINKVVQQSKEMLLYGPVGLALYLKDTAPTFLKIFVARGRNEVDQKTKGLGEQIESVKTAGAGIVPPSPEMLRALSDGLARARTAAENALGALSVLAQRNPGAKVSDSSYVQPEPSVDQSKDSGKKPTIKADSGESAELMIPDYDGLSAAQIVSLLEGLSLEQRSAVAKYEATHRNRVTILGQIDKLKD</sequence>
<reference evidence="2" key="1">
    <citation type="submission" date="2020-05" db="EMBL/GenBank/DDBJ databases">
        <authorList>
            <person name="Chiriac C."/>
            <person name="Salcher M."/>
            <person name="Ghai R."/>
            <person name="Kavagutti S V."/>
        </authorList>
    </citation>
    <scope>NUCLEOTIDE SEQUENCE</scope>
</reference>